<evidence type="ECO:0000256" key="14">
    <source>
        <dbReference type="NCBIfam" id="TIGR00228"/>
    </source>
</evidence>
<proteinExistence type="inferred from homology"/>
<feature type="binding site" evidence="13">
    <location>
        <position position="101"/>
    </location>
    <ligand>
        <name>Mg(2+)</name>
        <dbReference type="ChEBI" id="CHEBI:18420"/>
        <label>2</label>
    </ligand>
</feature>
<feature type="active site" evidence="13">
    <location>
        <position position="173"/>
    </location>
</feature>
<evidence type="ECO:0000256" key="9">
    <source>
        <dbReference type="ARBA" id="ARBA00023125"/>
    </source>
</evidence>
<dbReference type="CDD" id="cd16962">
    <property type="entry name" value="RuvC"/>
    <property type="match status" value="1"/>
</dbReference>
<dbReference type="InterPro" id="IPR036397">
    <property type="entry name" value="RNaseH_sf"/>
</dbReference>
<dbReference type="InterPro" id="IPR002176">
    <property type="entry name" value="X-over_junc_endoDNase_RuvC"/>
</dbReference>
<dbReference type="GO" id="GO:0006310">
    <property type="term" value="P:DNA recombination"/>
    <property type="evidence" value="ECO:0007669"/>
    <property type="project" value="UniProtKB-UniRule"/>
</dbReference>
<dbReference type="GO" id="GO:0008821">
    <property type="term" value="F:crossover junction DNA endonuclease activity"/>
    <property type="evidence" value="ECO:0007669"/>
    <property type="project" value="UniProtKB-UniRule"/>
</dbReference>
<dbReference type="GO" id="GO:0048476">
    <property type="term" value="C:Holliday junction resolvase complex"/>
    <property type="evidence" value="ECO:0007669"/>
    <property type="project" value="UniProtKB-UniRule"/>
</dbReference>
<evidence type="ECO:0000313" key="15">
    <source>
        <dbReference type="EMBL" id="NGO39682.1"/>
    </source>
</evidence>
<comment type="caution">
    <text evidence="15">The sequence shown here is derived from an EMBL/GenBank/DDBJ whole genome shotgun (WGS) entry which is preliminary data.</text>
</comment>
<dbReference type="GO" id="GO:0000287">
    <property type="term" value="F:magnesium ion binding"/>
    <property type="evidence" value="ECO:0007669"/>
    <property type="project" value="UniProtKB-UniRule"/>
</dbReference>
<evidence type="ECO:0000256" key="2">
    <source>
        <dbReference type="ARBA" id="ARBA00022490"/>
    </source>
</evidence>
<dbReference type="InterPro" id="IPR012337">
    <property type="entry name" value="RNaseH-like_sf"/>
</dbReference>
<keyword evidence="10 13" id="KW-0233">DNA recombination</keyword>
<evidence type="ECO:0000256" key="6">
    <source>
        <dbReference type="ARBA" id="ARBA00022763"/>
    </source>
</evidence>
<dbReference type="PANTHER" id="PTHR30194">
    <property type="entry name" value="CROSSOVER JUNCTION ENDODEOXYRIBONUCLEASE RUVC"/>
    <property type="match status" value="1"/>
</dbReference>
<feature type="binding site" evidence="13">
    <location>
        <position position="41"/>
    </location>
    <ligand>
        <name>Mg(2+)</name>
        <dbReference type="ChEBI" id="CHEBI:18420"/>
        <label>1</label>
    </ligand>
</feature>
<evidence type="ECO:0000256" key="5">
    <source>
        <dbReference type="ARBA" id="ARBA00022759"/>
    </source>
</evidence>
<evidence type="ECO:0000256" key="12">
    <source>
        <dbReference type="ARBA" id="ARBA00029354"/>
    </source>
</evidence>
<comment type="subcellular location">
    <subcellularLocation>
        <location evidence="13">Cytoplasm</location>
    </subcellularLocation>
</comment>
<evidence type="ECO:0000313" key="16">
    <source>
        <dbReference type="Proteomes" id="UP000477311"/>
    </source>
</evidence>
<evidence type="ECO:0000256" key="10">
    <source>
        <dbReference type="ARBA" id="ARBA00023172"/>
    </source>
</evidence>
<dbReference type="GO" id="GO:0006281">
    <property type="term" value="P:DNA repair"/>
    <property type="evidence" value="ECO:0007669"/>
    <property type="project" value="UniProtKB-UniRule"/>
</dbReference>
<name>A0A6M1RY54_9BACT</name>
<dbReference type="SUPFAM" id="SSF53098">
    <property type="entry name" value="Ribonuclease H-like"/>
    <property type="match status" value="1"/>
</dbReference>
<comment type="cofactor">
    <cofactor evidence="13">
        <name>Mg(2+)</name>
        <dbReference type="ChEBI" id="CHEBI:18420"/>
    </cofactor>
    <text evidence="13">Binds 2 Mg(2+) ion per subunit.</text>
</comment>
<keyword evidence="6 13" id="KW-0227">DNA damage</keyword>
<comment type="similarity">
    <text evidence="1 13">Belongs to the RuvC family.</text>
</comment>
<dbReference type="NCBIfam" id="TIGR00228">
    <property type="entry name" value="ruvC"/>
    <property type="match status" value="1"/>
</dbReference>
<dbReference type="Pfam" id="PF02075">
    <property type="entry name" value="RuvC"/>
    <property type="match status" value="1"/>
</dbReference>
<dbReference type="EC" id="3.1.21.10" evidence="13 14"/>
<evidence type="ECO:0000256" key="1">
    <source>
        <dbReference type="ARBA" id="ARBA00009518"/>
    </source>
</evidence>
<keyword evidence="4 13" id="KW-0479">Metal-binding</keyword>
<dbReference type="PANTHER" id="PTHR30194:SF3">
    <property type="entry name" value="CROSSOVER JUNCTION ENDODEOXYRIBONUCLEASE RUVC"/>
    <property type="match status" value="1"/>
</dbReference>
<keyword evidence="11 13" id="KW-0234">DNA repair</keyword>
<feature type="active site" evidence="13">
    <location>
        <position position="101"/>
    </location>
</feature>
<evidence type="ECO:0000256" key="7">
    <source>
        <dbReference type="ARBA" id="ARBA00022801"/>
    </source>
</evidence>
<organism evidence="15 16">
    <name type="scientific">Limisphaera ngatamarikiensis</name>
    <dbReference type="NCBI Taxonomy" id="1324935"/>
    <lineage>
        <taxon>Bacteria</taxon>
        <taxon>Pseudomonadati</taxon>
        <taxon>Verrucomicrobiota</taxon>
        <taxon>Verrucomicrobiia</taxon>
        <taxon>Limisphaerales</taxon>
        <taxon>Limisphaeraceae</taxon>
        <taxon>Limisphaera</taxon>
    </lineage>
</organism>
<feature type="active site" evidence="13">
    <location>
        <position position="41"/>
    </location>
</feature>
<dbReference type="GO" id="GO:0005737">
    <property type="term" value="C:cytoplasm"/>
    <property type="evidence" value="ECO:0007669"/>
    <property type="project" value="UniProtKB-SubCell"/>
</dbReference>
<comment type="catalytic activity">
    <reaction evidence="12 13">
        <text>Endonucleolytic cleavage at a junction such as a reciprocal single-stranded crossover between two homologous DNA duplexes (Holliday junction).</text>
        <dbReference type="EC" id="3.1.21.10"/>
    </reaction>
</comment>
<feature type="binding site" evidence="13">
    <location>
        <position position="173"/>
    </location>
    <ligand>
        <name>Mg(2+)</name>
        <dbReference type="ChEBI" id="CHEBI:18420"/>
        <label>1</label>
    </ligand>
</feature>
<dbReference type="PROSITE" id="PS01321">
    <property type="entry name" value="RUVC"/>
    <property type="match status" value="1"/>
</dbReference>
<keyword evidence="2 13" id="KW-0963">Cytoplasm</keyword>
<evidence type="ECO:0000256" key="11">
    <source>
        <dbReference type="ARBA" id="ARBA00023204"/>
    </source>
</evidence>
<dbReference type="Gene3D" id="3.30.420.10">
    <property type="entry name" value="Ribonuclease H-like superfamily/Ribonuclease H"/>
    <property type="match status" value="1"/>
</dbReference>
<keyword evidence="8 13" id="KW-0460">Magnesium</keyword>
<dbReference type="PRINTS" id="PR00696">
    <property type="entry name" value="RSOLVASERUVC"/>
</dbReference>
<dbReference type="InterPro" id="IPR020563">
    <property type="entry name" value="X-over_junc_endoDNase_Mg_BS"/>
</dbReference>
<keyword evidence="5 13" id="KW-0255">Endonuclease</keyword>
<evidence type="ECO:0000256" key="8">
    <source>
        <dbReference type="ARBA" id="ARBA00022842"/>
    </source>
</evidence>
<gene>
    <name evidence="13 15" type="primary">ruvC</name>
    <name evidence="15" type="ORF">G4L39_09785</name>
</gene>
<comment type="function">
    <text evidence="13">The RuvA-RuvB-RuvC complex processes Holliday junction (HJ) DNA during genetic recombination and DNA repair. Endonuclease that resolves HJ intermediates. Cleaves cruciform DNA by making single-stranded nicks across the HJ at symmetrical positions within the homologous arms, yielding a 5'-phosphate and a 3'-hydroxyl group; requires a central core of homology in the junction. The consensus cleavage sequence is 5'-(A/T)TT(C/G)-3'. Cleavage occurs on the 3'-side of the TT dinucleotide at the point of strand exchange. HJ branch migration catalyzed by RuvA-RuvB allows RuvC to scan DNA until it finds its consensus sequence, where it cleaves and resolves the cruciform DNA.</text>
</comment>
<comment type="subunit">
    <text evidence="13">Homodimer which binds Holliday junction (HJ) DNA. The HJ becomes 2-fold symmetrical on binding to RuvC with unstacked arms; it has a different conformation from HJ DNA in complex with RuvA. In the full resolvosome a probable DNA-RuvA(4)-RuvB(12)-RuvC(2) complex forms which resolves the HJ.</text>
</comment>
<keyword evidence="16" id="KW-1185">Reference proteome</keyword>
<evidence type="ECO:0000256" key="3">
    <source>
        <dbReference type="ARBA" id="ARBA00022722"/>
    </source>
</evidence>
<keyword evidence="3 13" id="KW-0540">Nuclease</keyword>
<protein>
    <recommendedName>
        <fullName evidence="13 14">Crossover junction endodeoxyribonuclease RuvC</fullName>
        <ecNumber evidence="13 14">3.1.21.10</ecNumber>
    </recommendedName>
    <alternativeName>
        <fullName evidence="13">Holliday junction nuclease RuvC</fullName>
    </alternativeName>
    <alternativeName>
        <fullName evidence="13">Holliday junction resolvase RuvC</fullName>
    </alternativeName>
</protein>
<dbReference type="GO" id="GO:0003677">
    <property type="term" value="F:DNA binding"/>
    <property type="evidence" value="ECO:0007669"/>
    <property type="project" value="UniProtKB-KW"/>
</dbReference>
<keyword evidence="7 13" id="KW-0378">Hydrolase</keyword>
<dbReference type="AlphaFoldDB" id="A0A6M1RY54"/>
<evidence type="ECO:0000256" key="4">
    <source>
        <dbReference type="ARBA" id="ARBA00022723"/>
    </source>
</evidence>
<sequence>MGISIRDYQTLEARLRRPGRNTDPTQTVAPAITEGLVLGVDPSLRGTGYGLVEKRGAELRAVAYGTVLCPRTWSRTTCLAAIAQTLRQIVQSHHPTIAVFEGLFHARNLRTALIMGEARGAALSVLAEAGLEIYEIAPRRLKLAVTGHGAAGKQAVANMVRRMLNLTNTPRSDETDALALALAHWQALSRPWTGLSKRI</sequence>
<reference evidence="15 16" key="1">
    <citation type="submission" date="2020-02" db="EMBL/GenBank/DDBJ databases">
        <title>Draft genome sequence of Limisphaera ngatamarikiensis NGM72.4T, a thermophilic Verrucomicrobia grouped in subdivision 3.</title>
        <authorList>
            <person name="Carere C.R."/>
            <person name="Steen J."/>
            <person name="Hugenholtz P."/>
            <person name="Stott M.B."/>
        </authorList>
    </citation>
    <scope>NUCLEOTIDE SEQUENCE [LARGE SCALE GENOMIC DNA]</scope>
    <source>
        <strain evidence="15 16">NGM72.4</strain>
    </source>
</reference>
<dbReference type="RefSeq" id="WP_165107846.1">
    <property type="nucleotide sequence ID" value="NZ_JAAKYA010000066.1"/>
</dbReference>
<dbReference type="FunFam" id="3.30.420.10:FF:000002">
    <property type="entry name" value="Crossover junction endodeoxyribonuclease RuvC"/>
    <property type="match status" value="1"/>
</dbReference>
<dbReference type="Proteomes" id="UP000477311">
    <property type="component" value="Unassembled WGS sequence"/>
</dbReference>
<dbReference type="EMBL" id="JAAKYA010000066">
    <property type="protein sequence ID" value="NGO39682.1"/>
    <property type="molecule type" value="Genomic_DNA"/>
</dbReference>
<dbReference type="HAMAP" id="MF_00034">
    <property type="entry name" value="RuvC"/>
    <property type="match status" value="1"/>
</dbReference>
<evidence type="ECO:0000256" key="13">
    <source>
        <dbReference type="HAMAP-Rule" id="MF_00034"/>
    </source>
</evidence>
<keyword evidence="9 13" id="KW-0238">DNA-binding</keyword>
<accession>A0A6M1RY54</accession>